<reference evidence="2" key="1">
    <citation type="submission" date="2020-07" db="EMBL/GenBank/DDBJ databases">
        <title>Genome sequence and genetic diversity analysis of an under-domesticated orphan crop, white fonio (Digitaria exilis).</title>
        <authorList>
            <person name="Bennetzen J.L."/>
            <person name="Chen S."/>
            <person name="Ma X."/>
            <person name="Wang X."/>
            <person name="Yssel A.E.J."/>
            <person name="Chaluvadi S.R."/>
            <person name="Johnson M."/>
            <person name="Gangashetty P."/>
            <person name="Hamidou F."/>
            <person name="Sanogo M.D."/>
            <person name="Zwaenepoel A."/>
            <person name="Wallace J."/>
            <person name="Van De Peer Y."/>
            <person name="Van Deynze A."/>
        </authorList>
    </citation>
    <scope>NUCLEOTIDE SEQUENCE</scope>
    <source>
        <tissue evidence="2">Leaves</tissue>
    </source>
</reference>
<evidence type="ECO:0000313" key="2">
    <source>
        <dbReference type="EMBL" id="KAF8721783.1"/>
    </source>
</evidence>
<keyword evidence="1" id="KW-0732">Signal</keyword>
<evidence type="ECO:0000256" key="1">
    <source>
        <dbReference type="SAM" id="SignalP"/>
    </source>
</evidence>
<dbReference type="OrthoDB" id="670719at2759"/>
<dbReference type="AlphaFoldDB" id="A0A835EX56"/>
<protein>
    <submittedName>
        <fullName evidence="2">Uncharacterized protein</fullName>
    </submittedName>
</protein>
<keyword evidence="3" id="KW-1185">Reference proteome</keyword>
<feature type="signal peptide" evidence="1">
    <location>
        <begin position="1"/>
        <end position="21"/>
    </location>
</feature>
<dbReference type="EMBL" id="JACEFO010001681">
    <property type="protein sequence ID" value="KAF8721783.1"/>
    <property type="molecule type" value="Genomic_DNA"/>
</dbReference>
<accession>A0A835EX56</accession>
<gene>
    <name evidence="2" type="ORF">HU200_022963</name>
</gene>
<sequence length="140" mass="15635">MAAKIFALFALLTLCASAATATTTTTYLPWQLTSVMASGSMNPCMQYCMTQQPLTMNACMLYCMMQQPFTMGSFASQTSMMLQQPWALPLQQYWTQMVMPFQQCHCGAISQVTQQPIMFNPMSMAIPPMFSQQPFVGVSF</sequence>
<name>A0A835EX56_9POAL</name>
<evidence type="ECO:0000313" key="3">
    <source>
        <dbReference type="Proteomes" id="UP000636709"/>
    </source>
</evidence>
<organism evidence="2 3">
    <name type="scientific">Digitaria exilis</name>
    <dbReference type="NCBI Taxonomy" id="1010633"/>
    <lineage>
        <taxon>Eukaryota</taxon>
        <taxon>Viridiplantae</taxon>
        <taxon>Streptophyta</taxon>
        <taxon>Embryophyta</taxon>
        <taxon>Tracheophyta</taxon>
        <taxon>Spermatophyta</taxon>
        <taxon>Magnoliopsida</taxon>
        <taxon>Liliopsida</taxon>
        <taxon>Poales</taxon>
        <taxon>Poaceae</taxon>
        <taxon>PACMAD clade</taxon>
        <taxon>Panicoideae</taxon>
        <taxon>Panicodae</taxon>
        <taxon>Paniceae</taxon>
        <taxon>Anthephorinae</taxon>
        <taxon>Digitaria</taxon>
    </lineage>
</organism>
<comment type="caution">
    <text evidence="2">The sequence shown here is derived from an EMBL/GenBank/DDBJ whole genome shotgun (WGS) entry which is preliminary data.</text>
</comment>
<proteinExistence type="predicted"/>
<feature type="chain" id="PRO_5032269141" evidence="1">
    <location>
        <begin position="22"/>
        <end position="140"/>
    </location>
</feature>
<dbReference type="Proteomes" id="UP000636709">
    <property type="component" value="Unassembled WGS sequence"/>
</dbReference>